<keyword evidence="1 2" id="KW-0808">Transferase</keyword>
<reference evidence="2" key="1">
    <citation type="journal article" date="2015" name="Proc. Natl. Acad. Sci. U.S.A.">
        <title>Networks of energetic and metabolic interactions define dynamics in microbial communities.</title>
        <authorList>
            <person name="Embree M."/>
            <person name="Liu J.K."/>
            <person name="Al-Bassam M.M."/>
            <person name="Zengler K."/>
        </authorList>
    </citation>
    <scope>NUCLEOTIDE SEQUENCE</scope>
</reference>
<protein>
    <submittedName>
        <fullName evidence="2">3-oxoadipate coa-transferase subunit a</fullName>
        <ecNumber evidence="2">2.8.3.12</ecNumber>
        <ecNumber evidence="2">2.8.3.6</ecNumber>
    </submittedName>
</protein>
<dbReference type="SUPFAM" id="SSF100950">
    <property type="entry name" value="NagB/RpiA/CoA transferase-like"/>
    <property type="match status" value="1"/>
</dbReference>
<dbReference type="EC" id="2.8.3.6" evidence="2"/>
<sequence>MAKEQNKVMSANEAISRFVKDGDHLVIGNYTVGTCAELVFEVIRQKKKGLTLYSQSGVFDVEVLVAGGCVDRLISTYVYRAGGKEGGSAVERALKAGKLEMEDYTNFQYNARLVAGMHGFSFMQVLEGAMVTDLFKKRSFMGENKYKIINCPYTGKKILTVPAANPDVCIVHVQRADKFGNAQYWGALGSVAAASLASKRIVVSCEEIVEHDIIQSSPHLTLIPGYRVDAVVEVPWGAHPTEVLGYYNLDRTMYALFFLMDMKGESLKAWMDEWVYGCPNRQAYIDHYITSYGAGKLDAIRAKSYFSAPANYGAAYTSSWDNNDLERTMGITLEEMEKILEERGLLNG</sequence>
<dbReference type="Pfam" id="PF01144">
    <property type="entry name" value="CoA_trans"/>
    <property type="match status" value="1"/>
</dbReference>
<comment type="caution">
    <text evidence="2">The sequence shown here is derived from an EMBL/GenBank/DDBJ whole genome shotgun (WGS) entry which is preliminary data.</text>
</comment>
<dbReference type="AlphaFoldDB" id="A0A0W8FQA8"/>
<dbReference type="InterPro" id="IPR037171">
    <property type="entry name" value="NagB/RpiA_transferase-like"/>
</dbReference>
<dbReference type="GO" id="GO:0047569">
    <property type="term" value="F:3-oxoadipate CoA-transferase activity"/>
    <property type="evidence" value="ECO:0007669"/>
    <property type="project" value="UniProtKB-EC"/>
</dbReference>
<dbReference type="PANTHER" id="PTHR13707:SF60">
    <property type="entry name" value="ACETATE COA-TRANSFERASE SUBUNIT ALPHA"/>
    <property type="match status" value="1"/>
</dbReference>
<dbReference type="Gene3D" id="3.30.30.40">
    <property type="match status" value="1"/>
</dbReference>
<proteinExistence type="predicted"/>
<dbReference type="SMART" id="SM00882">
    <property type="entry name" value="CoA_trans"/>
    <property type="match status" value="1"/>
</dbReference>
<dbReference type="EC" id="2.8.3.12" evidence="2"/>
<dbReference type="PANTHER" id="PTHR13707">
    <property type="entry name" value="KETOACID-COENZYME A TRANSFERASE"/>
    <property type="match status" value="1"/>
</dbReference>
<evidence type="ECO:0000313" key="2">
    <source>
        <dbReference type="EMBL" id="KUG23088.1"/>
    </source>
</evidence>
<dbReference type="GO" id="GO:0018730">
    <property type="term" value="F:glutaconate CoA-transferase activity"/>
    <property type="evidence" value="ECO:0007669"/>
    <property type="project" value="UniProtKB-EC"/>
</dbReference>
<dbReference type="InterPro" id="IPR004165">
    <property type="entry name" value="CoA_trans_fam_I"/>
</dbReference>
<evidence type="ECO:0000256" key="1">
    <source>
        <dbReference type="ARBA" id="ARBA00022679"/>
    </source>
</evidence>
<accession>A0A0W8FQA8</accession>
<dbReference type="EMBL" id="LNQE01000921">
    <property type="protein sequence ID" value="KUG23088.1"/>
    <property type="molecule type" value="Genomic_DNA"/>
</dbReference>
<gene>
    <name evidence="2" type="ORF">ASZ90_007120</name>
</gene>
<dbReference type="Gene3D" id="3.40.1080.10">
    <property type="entry name" value="Glutaconate Coenzyme A-transferase"/>
    <property type="match status" value="1"/>
</dbReference>
<organism evidence="2">
    <name type="scientific">hydrocarbon metagenome</name>
    <dbReference type="NCBI Taxonomy" id="938273"/>
    <lineage>
        <taxon>unclassified sequences</taxon>
        <taxon>metagenomes</taxon>
        <taxon>ecological metagenomes</taxon>
    </lineage>
</organism>
<name>A0A0W8FQA8_9ZZZZ</name>